<dbReference type="RefSeq" id="WP_070392951.1">
    <property type="nucleotide sequence ID" value="NZ_CP017599.1"/>
</dbReference>
<dbReference type="AlphaFoldDB" id="A0A1D8TSC5"/>
<evidence type="ECO:0000313" key="3">
    <source>
        <dbReference type="EMBL" id="AOX00494.1"/>
    </source>
</evidence>
<protein>
    <recommendedName>
        <fullName evidence="5">Low-complexity protein</fullName>
    </recommendedName>
</protein>
<dbReference type="InterPro" id="IPR001646">
    <property type="entry name" value="5peptide_repeat"/>
</dbReference>
<keyword evidence="2" id="KW-0472">Membrane</keyword>
<dbReference type="STRING" id="1458985.BJP34_14445"/>
<name>A0A1D8TSC5_9CYAN</name>
<dbReference type="KEGG" id="mpro:BJP34_14445"/>
<dbReference type="EMBL" id="CP017599">
    <property type="protein sequence ID" value="AOX00494.1"/>
    <property type="molecule type" value="Genomic_DNA"/>
</dbReference>
<dbReference type="Gene3D" id="2.160.20.80">
    <property type="entry name" value="E3 ubiquitin-protein ligase SopA"/>
    <property type="match status" value="1"/>
</dbReference>
<evidence type="ECO:0008006" key="5">
    <source>
        <dbReference type="Google" id="ProtNLM"/>
    </source>
</evidence>
<dbReference type="Proteomes" id="UP000177870">
    <property type="component" value="Chromosome"/>
</dbReference>
<gene>
    <name evidence="3" type="ORF">BJP34_14445</name>
</gene>
<dbReference type="SUPFAM" id="SSF141571">
    <property type="entry name" value="Pentapeptide repeat-like"/>
    <property type="match status" value="1"/>
</dbReference>
<dbReference type="OrthoDB" id="428116at2"/>
<reference evidence="4" key="1">
    <citation type="submission" date="2016-10" db="EMBL/GenBank/DDBJ databases">
        <title>Comparative genomics uncovers the prolific and rare metabolic potential of the cyanobacterial genus Moorea.</title>
        <authorList>
            <person name="Leao T."/>
            <person name="Castelao G."/>
            <person name="Korobeynikov A."/>
            <person name="Monroe E.A."/>
            <person name="Podell S."/>
            <person name="Glukhov E."/>
            <person name="Allen E."/>
            <person name="Gerwick W.H."/>
            <person name="Gerwick L."/>
        </authorList>
    </citation>
    <scope>NUCLEOTIDE SEQUENCE [LARGE SCALE GENOMIC DNA]</scope>
    <source>
        <strain evidence="4">PAL-8-15-08-1</strain>
    </source>
</reference>
<dbReference type="PANTHER" id="PTHR47485:SF1">
    <property type="entry name" value="THYLAKOID LUMENAL 17.4 KDA PROTEIN, CHLOROPLASTIC"/>
    <property type="match status" value="1"/>
</dbReference>
<dbReference type="Pfam" id="PF00805">
    <property type="entry name" value="Pentapeptide"/>
    <property type="match status" value="1"/>
</dbReference>
<keyword evidence="1" id="KW-0677">Repeat</keyword>
<dbReference type="PANTHER" id="PTHR47485">
    <property type="entry name" value="THYLAKOID LUMENAL 17.4 KDA PROTEIN, CHLOROPLASTIC"/>
    <property type="match status" value="1"/>
</dbReference>
<keyword evidence="2" id="KW-0812">Transmembrane</keyword>
<feature type="transmembrane region" description="Helical" evidence="2">
    <location>
        <begin position="89"/>
        <end position="112"/>
    </location>
</feature>
<evidence type="ECO:0000256" key="2">
    <source>
        <dbReference type="SAM" id="Phobius"/>
    </source>
</evidence>
<proteinExistence type="predicted"/>
<keyword evidence="2" id="KW-1133">Transmembrane helix</keyword>
<evidence type="ECO:0000256" key="1">
    <source>
        <dbReference type="ARBA" id="ARBA00022737"/>
    </source>
</evidence>
<accession>A0A1D8TSC5</accession>
<evidence type="ECO:0000313" key="4">
    <source>
        <dbReference type="Proteomes" id="UP000177870"/>
    </source>
</evidence>
<organism evidence="3 4">
    <name type="scientific">Moorena producens PAL-8-15-08-1</name>
    <dbReference type="NCBI Taxonomy" id="1458985"/>
    <lineage>
        <taxon>Bacteria</taxon>
        <taxon>Bacillati</taxon>
        <taxon>Cyanobacteriota</taxon>
        <taxon>Cyanophyceae</taxon>
        <taxon>Coleofasciculales</taxon>
        <taxon>Coleofasciculaceae</taxon>
        <taxon>Moorena</taxon>
    </lineage>
</organism>
<sequence length="271" mass="30645">MKLKQILNQIKIKIPRPRKTSYLDINKIAIKLYKNRQITGVKGTNLEDRYQAEKIANSPLRLVLFKCNQPLIKIEKKFLEPVLDYLNRLALIEILGLVGNLSILLGLIIFIAGEKDRRNSEIYQAWQVITAAHGQKGSGGRKEALEFLNSKPRRTPWFWLTWEEQSLSGLEAPKAYLIGIQLANADLGGANLHNAKLVDANLQKTKLFYANLQEADLGRANLQEAKLFLANLQEANLFLANLQGAGQTCRTNELLDKMMKLMLSMSGYLKN</sequence>